<dbReference type="AlphaFoldDB" id="B4Q6L2"/>
<dbReference type="EMBL" id="CM000361">
    <property type="protein sequence ID" value="EDX03278.1"/>
    <property type="molecule type" value="Genomic_DNA"/>
</dbReference>
<name>B4Q6L2_DROSI</name>
<reference evidence="1 2" key="1">
    <citation type="journal article" date="2007" name="Nature">
        <title>Evolution of genes and genomes on the Drosophila phylogeny.</title>
        <authorList>
            <consortium name="Drosophila 12 Genomes Consortium"/>
            <person name="Clark A.G."/>
            <person name="Eisen M.B."/>
            <person name="Smith D.R."/>
            <person name="Bergman C.M."/>
            <person name="Oliver B."/>
            <person name="Markow T.A."/>
            <person name="Kaufman T.C."/>
            <person name="Kellis M."/>
            <person name="Gelbart W."/>
            <person name="Iyer V.N."/>
            <person name="Pollard D.A."/>
            <person name="Sackton T.B."/>
            <person name="Larracuente A.M."/>
            <person name="Singh N.D."/>
            <person name="Abad J.P."/>
            <person name="Abt D.N."/>
            <person name="Adryan B."/>
            <person name="Aguade M."/>
            <person name="Akashi H."/>
            <person name="Anderson W.W."/>
            <person name="Aquadro C.F."/>
            <person name="Ardell D.H."/>
            <person name="Arguello R."/>
            <person name="Artieri C.G."/>
            <person name="Barbash D.A."/>
            <person name="Barker D."/>
            <person name="Barsanti P."/>
            <person name="Batterham P."/>
            <person name="Batzoglou S."/>
            <person name="Begun D."/>
            <person name="Bhutkar A."/>
            <person name="Blanco E."/>
            <person name="Bosak S.A."/>
            <person name="Bradley R.K."/>
            <person name="Brand A.D."/>
            <person name="Brent M.R."/>
            <person name="Brooks A.N."/>
            <person name="Brown R.H."/>
            <person name="Butlin R.K."/>
            <person name="Caggese C."/>
            <person name="Calvi B.R."/>
            <person name="Bernardo de Carvalho A."/>
            <person name="Caspi A."/>
            <person name="Castrezana S."/>
            <person name="Celniker S.E."/>
            <person name="Chang J.L."/>
            <person name="Chapple C."/>
            <person name="Chatterji S."/>
            <person name="Chinwalla A."/>
            <person name="Civetta A."/>
            <person name="Clifton S.W."/>
            <person name="Comeron J.M."/>
            <person name="Costello J.C."/>
            <person name="Coyne J.A."/>
            <person name="Daub J."/>
            <person name="David R.G."/>
            <person name="Delcher A.L."/>
            <person name="Delehaunty K."/>
            <person name="Do C.B."/>
            <person name="Ebling H."/>
            <person name="Edwards K."/>
            <person name="Eickbush T."/>
            <person name="Evans J.D."/>
            <person name="Filipski A."/>
            <person name="Findeiss S."/>
            <person name="Freyhult E."/>
            <person name="Fulton L."/>
            <person name="Fulton R."/>
            <person name="Garcia A.C."/>
            <person name="Gardiner A."/>
            <person name="Garfield D.A."/>
            <person name="Garvin B.E."/>
            <person name="Gibson G."/>
            <person name="Gilbert D."/>
            <person name="Gnerre S."/>
            <person name="Godfrey J."/>
            <person name="Good R."/>
            <person name="Gotea V."/>
            <person name="Gravely B."/>
            <person name="Greenberg A.J."/>
            <person name="Griffiths-Jones S."/>
            <person name="Gross S."/>
            <person name="Guigo R."/>
            <person name="Gustafson E.A."/>
            <person name="Haerty W."/>
            <person name="Hahn M.W."/>
            <person name="Halligan D.L."/>
            <person name="Halpern A.L."/>
            <person name="Halter G.M."/>
            <person name="Han M.V."/>
            <person name="Heger A."/>
            <person name="Hillier L."/>
            <person name="Hinrichs A.S."/>
            <person name="Holmes I."/>
            <person name="Hoskins R.A."/>
            <person name="Hubisz M.J."/>
            <person name="Hultmark D."/>
            <person name="Huntley M.A."/>
            <person name="Jaffe D.B."/>
            <person name="Jagadeeshan S."/>
            <person name="Jeck W.R."/>
            <person name="Johnson J."/>
            <person name="Jones C.D."/>
            <person name="Jordan W.C."/>
            <person name="Karpen G.H."/>
            <person name="Kataoka E."/>
            <person name="Keightley P.D."/>
            <person name="Kheradpour P."/>
            <person name="Kirkness E.F."/>
            <person name="Koerich L.B."/>
            <person name="Kristiansen K."/>
            <person name="Kudrna D."/>
            <person name="Kulathinal R.J."/>
            <person name="Kumar S."/>
            <person name="Kwok R."/>
            <person name="Lander E."/>
            <person name="Langley C.H."/>
            <person name="Lapoint R."/>
            <person name="Lazzaro B.P."/>
            <person name="Lee S.J."/>
            <person name="Levesque L."/>
            <person name="Li R."/>
            <person name="Lin C.F."/>
            <person name="Lin M.F."/>
            <person name="Lindblad-Toh K."/>
            <person name="Llopart A."/>
            <person name="Long M."/>
            <person name="Low L."/>
            <person name="Lozovsky E."/>
            <person name="Lu J."/>
            <person name="Luo M."/>
            <person name="Machado C.A."/>
            <person name="Makalowski W."/>
            <person name="Marzo M."/>
            <person name="Matsuda M."/>
            <person name="Matzkin L."/>
            <person name="McAllister B."/>
            <person name="McBride C.S."/>
            <person name="McKernan B."/>
            <person name="McKernan K."/>
            <person name="Mendez-Lago M."/>
            <person name="Minx P."/>
            <person name="Mollenhauer M.U."/>
            <person name="Montooth K."/>
            <person name="Mount S.M."/>
            <person name="Mu X."/>
            <person name="Myers E."/>
            <person name="Negre B."/>
            <person name="Newfeld S."/>
            <person name="Nielsen R."/>
            <person name="Noor M.A."/>
            <person name="O'Grady P."/>
            <person name="Pachter L."/>
            <person name="Papaceit M."/>
            <person name="Parisi M.J."/>
            <person name="Parisi M."/>
            <person name="Parts L."/>
            <person name="Pedersen J.S."/>
            <person name="Pesole G."/>
            <person name="Phillippy A.M."/>
            <person name="Ponting C.P."/>
            <person name="Pop M."/>
            <person name="Porcelli D."/>
            <person name="Powell J.R."/>
            <person name="Prohaska S."/>
            <person name="Pruitt K."/>
            <person name="Puig M."/>
            <person name="Quesneville H."/>
            <person name="Ram K.R."/>
            <person name="Rand D."/>
            <person name="Rasmussen M.D."/>
            <person name="Reed L.K."/>
            <person name="Reenan R."/>
            <person name="Reily A."/>
            <person name="Remington K.A."/>
            <person name="Rieger T.T."/>
            <person name="Ritchie M.G."/>
            <person name="Robin C."/>
            <person name="Rogers Y.H."/>
            <person name="Rohde C."/>
            <person name="Rozas J."/>
            <person name="Rubenfield M.J."/>
            <person name="Ruiz A."/>
            <person name="Russo S."/>
            <person name="Salzberg S.L."/>
            <person name="Sanchez-Gracia A."/>
            <person name="Saranga D.J."/>
            <person name="Sato H."/>
            <person name="Schaeffer S.W."/>
            <person name="Schatz M.C."/>
            <person name="Schlenke T."/>
            <person name="Schwartz R."/>
            <person name="Segarra C."/>
            <person name="Singh R.S."/>
            <person name="Sirot L."/>
            <person name="Sirota M."/>
            <person name="Sisneros N.B."/>
            <person name="Smith C.D."/>
            <person name="Smith T.F."/>
            <person name="Spieth J."/>
            <person name="Stage D.E."/>
            <person name="Stark A."/>
            <person name="Stephan W."/>
            <person name="Strausberg R.L."/>
            <person name="Strempel S."/>
            <person name="Sturgill D."/>
            <person name="Sutton G."/>
            <person name="Sutton G.G."/>
            <person name="Tao W."/>
            <person name="Teichmann S."/>
            <person name="Tobari Y.N."/>
            <person name="Tomimura Y."/>
            <person name="Tsolas J.M."/>
            <person name="Valente V.L."/>
            <person name="Venter E."/>
            <person name="Venter J.C."/>
            <person name="Vicario S."/>
            <person name="Vieira F.G."/>
            <person name="Vilella A.J."/>
            <person name="Villasante A."/>
            <person name="Walenz B."/>
            <person name="Wang J."/>
            <person name="Wasserman M."/>
            <person name="Watts T."/>
            <person name="Wilson D."/>
            <person name="Wilson R.K."/>
            <person name="Wing R.A."/>
            <person name="Wolfner M.F."/>
            <person name="Wong A."/>
            <person name="Wong G.K."/>
            <person name="Wu C.I."/>
            <person name="Wu G."/>
            <person name="Yamamoto D."/>
            <person name="Yang H.P."/>
            <person name="Yang S.P."/>
            <person name="Yorke J.A."/>
            <person name="Yoshida K."/>
            <person name="Zdobnov E."/>
            <person name="Zhang P."/>
            <person name="Zhang Y."/>
            <person name="Zimin A.V."/>
            <person name="Baldwin J."/>
            <person name="Abdouelleil A."/>
            <person name="Abdulkadir J."/>
            <person name="Abebe A."/>
            <person name="Abera B."/>
            <person name="Abreu J."/>
            <person name="Acer S.C."/>
            <person name="Aftuck L."/>
            <person name="Alexander A."/>
            <person name="An P."/>
            <person name="Anderson E."/>
            <person name="Anderson S."/>
            <person name="Arachi H."/>
            <person name="Azer M."/>
            <person name="Bachantsang P."/>
            <person name="Barry A."/>
            <person name="Bayul T."/>
            <person name="Berlin A."/>
            <person name="Bessette D."/>
            <person name="Bloom T."/>
            <person name="Blye J."/>
            <person name="Boguslavskiy L."/>
            <person name="Bonnet C."/>
            <person name="Boukhgalter B."/>
            <person name="Bourzgui I."/>
            <person name="Brown A."/>
            <person name="Cahill P."/>
            <person name="Channer S."/>
            <person name="Cheshatsang Y."/>
            <person name="Chuda L."/>
            <person name="Citroen M."/>
            <person name="Collymore A."/>
            <person name="Cooke P."/>
            <person name="Costello M."/>
            <person name="D'Aco K."/>
            <person name="Daza R."/>
            <person name="De Haan G."/>
            <person name="DeGray S."/>
            <person name="DeMaso C."/>
            <person name="Dhargay N."/>
            <person name="Dooley K."/>
            <person name="Dooley E."/>
            <person name="Doricent M."/>
            <person name="Dorje P."/>
            <person name="Dorjee K."/>
            <person name="Dupes A."/>
            <person name="Elong R."/>
            <person name="Falk J."/>
            <person name="Farina A."/>
            <person name="Faro S."/>
            <person name="Ferguson D."/>
            <person name="Fisher S."/>
            <person name="Foley C.D."/>
            <person name="Franke A."/>
            <person name="Friedrich D."/>
            <person name="Gadbois L."/>
            <person name="Gearin G."/>
            <person name="Gearin C.R."/>
            <person name="Giannoukos G."/>
            <person name="Goode T."/>
            <person name="Graham J."/>
            <person name="Grandbois E."/>
            <person name="Grewal S."/>
            <person name="Gyaltsen K."/>
            <person name="Hafez N."/>
            <person name="Hagos B."/>
            <person name="Hall J."/>
            <person name="Henson C."/>
            <person name="Hollinger A."/>
            <person name="Honan T."/>
            <person name="Huard M.D."/>
            <person name="Hughes L."/>
            <person name="Hurhula B."/>
            <person name="Husby M.E."/>
            <person name="Kamat A."/>
            <person name="Kanga B."/>
            <person name="Kashin S."/>
            <person name="Khazanovich D."/>
            <person name="Kisner P."/>
            <person name="Lance K."/>
            <person name="Lara M."/>
            <person name="Lee W."/>
            <person name="Lennon N."/>
            <person name="Letendre F."/>
            <person name="LeVine R."/>
            <person name="Lipovsky A."/>
            <person name="Liu X."/>
            <person name="Liu J."/>
            <person name="Liu S."/>
            <person name="Lokyitsang T."/>
            <person name="Lokyitsang Y."/>
            <person name="Lubonja R."/>
            <person name="Lui A."/>
            <person name="MacDonald P."/>
            <person name="Magnisalis V."/>
            <person name="Maru K."/>
            <person name="Matthews C."/>
            <person name="McCusker W."/>
            <person name="McDonough S."/>
            <person name="Mehta T."/>
            <person name="Meldrim J."/>
            <person name="Meneus L."/>
            <person name="Mihai O."/>
            <person name="Mihalev A."/>
            <person name="Mihova T."/>
            <person name="Mittelman R."/>
            <person name="Mlenga V."/>
            <person name="Montmayeur A."/>
            <person name="Mulrain L."/>
            <person name="Navidi A."/>
            <person name="Naylor J."/>
            <person name="Negash T."/>
            <person name="Nguyen T."/>
            <person name="Nguyen N."/>
            <person name="Nicol R."/>
            <person name="Norbu C."/>
            <person name="Norbu N."/>
            <person name="Novod N."/>
            <person name="O'Neill B."/>
            <person name="Osman S."/>
            <person name="Markiewicz E."/>
            <person name="Oyono O.L."/>
            <person name="Patti C."/>
            <person name="Phunkhang P."/>
            <person name="Pierre F."/>
            <person name="Priest M."/>
            <person name="Raghuraman S."/>
            <person name="Rege F."/>
            <person name="Reyes R."/>
            <person name="Rise C."/>
            <person name="Rogov P."/>
            <person name="Ross K."/>
            <person name="Ryan E."/>
            <person name="Settipalli S."/>
            <person name="Shea T."/>
            <person name="Sherpa N."/>
            <person name="Shi L."/>
            <person name="Shih D."/>
            <person name="Sparrow T."/>
            <person name="Spaulding J."/>
            <person name="Stalker J."/>
            <person name="Stange-Thomann N."/>
            <person name="Stavropoulos S."/>
            <person name="Stone C."/>
            <person name="Strader C."/>
            <person name="Tesfaye S."/>
            <person name="Thomson T."/>
            <person name="Thoulutsang Y."/>
            <person name="Thoulutsang D."/>
            <person name="Topham K."/>
            <person name="Topping I."/>
            <person name="Tsamla T."/>
            <person name="Vassiliev H."/>
            <person name="Vo A."/>
            <person name="Wangchuk T."/>
            <person name="Wangdi T."/>
            <person name="Weiand M."/>
            <person name="Wilkinson J."/>
            <person name="Wilson A."/>
            <person name="Yadav S."/>
            <person name="Young G."/>
            <person name="Yu Q."/>
            <person name="Zembek L."/>
            <person name="Zhong D."/>
            <person name="Zimmer A."/>
            <person name="Zwirko Z."/>
            <person name="Jaffe D.B."/>
            <person name="Alvarez P."/>
            <person name="Brockman W."/>
            <person name="Butler J."/>
            <person name="Chin C."/>
            <person name="Gnerre S."/>
            <person name="Grabherr M."/>
            <person name="Kleber M."/>
            <person name="Mauceli E."/>
            <person name="MacCallum I."/>
        </authorList>
    </citation>
    <scope>NUCLEOTIDE SEQUENCE [LARGE SCALE GENOMIC DNA]</scope>
    <source>
        <strain evidence="2">white501</strain>
    </source>
</reference>
<protein>
    <submittedName>
        <fullName evidence="1">GD23057</fullName>
    </submittedName>
</protein>
<dbReference type="OMA" id="TWNSPSA"/>
<accession>B4Q6L2</accession>
<organism evidence="1 2">
    <name type="scientific">Drosophila simulans</name>
    <name type="common">Fruit fly</name>
    <dbReference type="NCBI Taxonomy" id="7240"/>
    <lineage>
        <taxon>Eukaryota</taxon>
        <taxon>Metazoa</taxon>
        <taxon>Ecdysozoa</taxon>
        <taxon>Arthropoda</taxon>
        <taxon>Hexapoda</taxon>
        <taxon>Insecta</taxon>
        <taxon>Pterygota</taxon>
        <taxon>Neoptera</taxon>
        <taxon>Endopterygota</taxon>
        <taxon>Diptera</taxon>
        <taxon>Brachycera</taxon>
        <taxon>Muscomorpha</taxon>
        <taxon>Ephydroidea</taxon>
        <taxon>Drosophilidae</taxon>
        <taxon>Drosophila</taxon>
        <taxon>Sophophora</taxon>
    </lineage>
</organism>
<proteinExistence type="predicted"/>
<keyword evidence="2" id="KW-1185">Reference proteome</keyword>
<gene>
    <name evidence="1" type="primary">Dsim\GD23057</name>
    <name evidence="1" type="ORF">Dsim_GD23057</name>
</gene>
<evidence type="ECO:0000313" key="1">
    <source>
        <dbReference type="EMBL" id="EDX03278.1"/>
    </source>
</evidence>
<dbReference type="PhylomeDB" id="B4Q6L2"/>
<evidence type="ECO:0000313" key="2">
    <source>
        <dbReference type="Proteomes" id="UP000000304"/>
    </source>
</evidence>
<sequence>MAKPHSGGTAFMITVNLYASQLSFPENSSEDTEHTEDLPIEEPTMDIYDQFSPRVLVSGSLDHPIDTSKLAVDLVRSWLSELGLFQLRSQILQAKHMTTKKGTLLFELKTALQAIQVVETLTHSPKEGLLKGLSANQTKIDFFNDFPRSEFD</sequence>
<dbReference type="HOGENOM" id="CLU_131719_0_0_1"/>
<dbReference type="Proteomes" id="UP000000304">
    <property type="component" value="Chromosome 2L"/>
</dbReference>